<proteinExistence type="predicted"/>
<organism evidence="2 3">
    <name type="scientific">Ceriporiopsis subvermispora (strain B)</name>
    <name type="common">White-rot fungus</name>
    <name type="synonym">Gelatoporia subvermispora</name>
    <dbReference type="NCBI Taxonomy" id="914234"/>
    <lineage>
        <taxon>Eukaryota</taxon>
        <taxon>Fungi</taxon>
        <taxon>Dikarya</taxon>
        <taxon>Basidiomycota</taxon>
        <taxon>Agaricomycotina</taxon>
        <taxon>Agaricomycetes</taxon>
        <taxon>Polyporales</taxon>
        <taxon>Gelatoporiaceae</taxon>
        <taxon>Gelatoporia</taxon>
    </lineage>
</organism>
<keyword evidence="1" id="KW-0812">Transmembrane</keyword>
<gene>
    <name evidence="2" type="ORF">CERSUDRAFT_95492</name>
</gene>
<dbReference type="EMBL" id="KB445797">
    <property type="protein sequence ID" value="EMD37236.1"/>
    <property type="molecule type" value="Genomic_DNA"/>
</dbReference>
<feature type="transmembrane region" description="Helical" evidence="1">
    <location>
        <begin position="115"/>
        <end position="137"/>
    </location>
</feature>
<dbReference type="AlphaFoldDB" id="M2REH3"/>
<keyword evidence="1" id="KW-1133">Transmembrane helix</keyword>
<evidence type="ECO:0000256" key="1">
    <source>
        <dbReference type="SAM" id="Phobius"/>
    </source>
</evidence>
<evidence type="ECO:0000313" key="2">
    <source>
        <dbReference type="EMBL" id="EMD37236.1"/>
    </source>
</evidence>
<dbReference type="HOGENOM" id="CLU_115942_0_0_1"/>
<reference evidence="2 3" key="1">
    <citation type="journal article" date="2012" name="Proc. Natl. Acad. Sci. U.S.A.">
        <title>Comparative genomics of Ceriporiopsis subvermispora and Phanerochaete chrysosporium provide insight into selective ligninolysis.</title>
        <authorList>
            <person name="Fernandez-Fueyo E."/>
            <person name="Ruiz-Duenas F.J."/>
            <person name="Ferreira P."/>
            <person name="Floudas D."/>
            <person name="Hibbett D.S."/>
            <person name="Canessa P."/>
            <person name="Larrondo L.F."/>
            <person name="James T.Y."/>
            <person name="Seelenfreund D."/>
            <person name="Lobos S."/>
            <person name="Polanco R."/>
            <person name="Tello M."/>
            <person name="Honda Y."/>
            <person name="Watanabe T."/>
            <person name="Watanabe T."/>
            <person name="Ryu J.S."/>
            <person name="Kubicek C.P."/>
            <person name="Schmoll M."/>
            <person name="Gaskell J."/>
            <person name="Hammel K.E."/>
            <person name="St John F.J."/>
            <person name="Vanden Wymelenberg A."/>
            <person name="Sabat G."/>
            <person name="Splinter BonDurant S."/>
            <person name="Syed K."/>
            <person name="Yadav J.S."/>
            <person name="Doddapaneni H."/>
            <person name="Subramanian V."/>
            <person name="Lavin J.L."/>
            <person name="Oguiza J.A."/>
            <person name="Perez G."/>
            <person name="Pisabarro A.G."/>
            <person name="Ramirez L."/>
            <person name="Santoyo F."/>
            <person name="Master E."/>
            <person name="Coutinho P.M."/>
            <person name="Henrissat B."/>
            <person name="Lombard V."/>
            <person name="Magnuson J.K."/>
            <person name="Kuees U."/>
            <person name="Hori C."/>
            <person name="Igarashi K."/>
            <person name="Samejima M."/>
            <person name="Held B.W."/>
            <person name="Barry K.W."/>
            <person name="LaButti K.M."/>
            <person name="Lapidus A."/>
            <person name="Lindquist E.A."/>
            <person name="Lucas S.M."/>
            <person name="Riley R."/>
            <person name="Salamov A.A."/>
            <person name="Hoffmeister D."/>
            <person name="Schwenk D."/>
            <person name="Hadar Y."/>
            <person name="Yarden O."/>
            <person name="de Vries R.P."/>
            <person name="Wiebenga A."/>
            <person name="Stenlid J."/>
            <person name="Eastwood D."/>
            <person name="Grigoriev I.V."/>
            <person name="Berka R.M."/>
            <person name="Blanchette R.A."/>
            <person name="Kersten P."/>
            <person name="Martinez A.T."/>
            <person name="Vicuna R."/>
            <person name="Cullen D."/>
        </authorList>
    </citation>
    <scope>NUCLEOTIDE SEQUENCE [LARGE SCALE GENOMIC DNA]</scope>
    <source>
        <strain evidence="2 3">B</strain>
    </source>
</reference>
<dbReference type="Proteomes" id="UP000016930">
    <property type="component" value="Unassembled WGS sequence"/>
</dbReference>
<sequence>MSSTLLDAAAATATVLVPSPATESVVKADPPIVEIARLLYSSSGYAFSFAGRLLSAAGQFFLSLAQLLVAPLAFILSVLLYLLAPVIVFFQILLDAVIFIPYTIAVAALQNLYPIYVFVGASLLFSAVIALGARALVSGIRSVLFPQWDASNPAKSRSMKRVSIKEEK</sequence>
<evidence type="ECO:0000313" key="3">
    <source>
        <dbReference type="Proteomes" id="UP000016930"/>
    </source>
</evidence>
<keyword evidence="1" id="KW-0472">Membrane</keyword>
<feature type="transmembrane region" description="Helical" evidence="1">
    <location>
        <begin position="60"/>
        <end position="82"/>
    </location>
</feature>
<dbReference type="OrthoDB" id="3366475at2759"/>
<protein>
    <submittedName>
        <fullName evidence="2">Uncharacterized protein</fullName>
    </submittedName>
</protein>
<accession>M2REH3</accession>
<keyword evidence="3" id="KW-1185">Reference proteome</keyword>
<name>M2REH3_CERS8</name>
<feature type="transmembrane region" description="Helical" evidence="1">
    <location>
        <begin position="89"/>
        <end position="109"/>
    </location>
</feature>